<evidence type="ECO:0008006" key="3">
    <source>
        <dbReference type="Google" id="ProtNLM"/>
    </source>
</evidence>
<sequence>MNNQFAMDKNVLKQLHVINNLQTRSESTVQSLYAQAVLEYSLYHYKMERVNEEIERALKEYNREDFLLASSEYQNLLEEHKNGKIISENGYELLLTFD</sequence>
<evidence type="ECO:0000313" key="1">
    <source>
        <dbReference type="EMBL" id="KYG32347.1"/>
    </source>
</evidence>
<dbReference type="AlphaFoldDB" id="A0A161PGJ0"/>
<comment type="caution">
    <text evidence="1">The sequence shown here is derived from an EMBL/GenBank/DDBJ whole genome shotgun (WGS) entry which is preliminary data.</text>
</comment>
<reference evidence="1" key="1">
    <citation type="submission" date="2016-02" db="EMBL/GenBank/DDBJ databases">
        <title>Genome sequence of Bacillus trypoxylicola KCTC 13244(T).</title>
        <authorList>
            <person name="Jeong H."/>
            <person name="Park S.-H."/>
            <person name="Choi S.-K."/>
        </authorList>
    </citation>
    <scope>NUCLEOTIDE SEQUENCE [LARGE SCALE GENOMIC DNA]</scope>
    <source>
        <strain evidence="1">KCTC 13244</strain>
    </source>
</reference>
<keyword evidence="2" id="KW-1185">Reference proteome</keyword>
<dbReference type="EMBL" id="LTAO01000012">
    <property type="protein sequence ID" value="KYG32347.1"/>
    <property type="molecule type" value="Genomic_DNA"/>
</dbReference>
<proteinExistence type="predicted"/>
<name>A0A161PGJ0_9BACI</name>
<protein>
    <recommendedName>
        <fullName evidence="3">IDEAL domain-containing protein</fullName>
    </recommendedName>
</protein>
<organism evidence="1 2">
    <name type="scientific">Alkalihalobacillus trypoxylicola</name>
    <dbReference type="NCBI Taxonomy" id="519424"/>
    <lineage>
        <taxon>Bacteria</taxon>
        <taxon>Bacillati</taxon>
        <taxon>Bacillota</taxon>
        <taxon>Bacilli</taxon>
        <taxon>Bacillales</taxon>
        <taxon>Bacillaceae</taxon>
        <taxon>Alkalihalobacillus</taxon>
    </lineage>
</organism>
<gene>
    <name evidence="1" type="ORF">AZF04_06180</name>
</gene>
<dbReference type="Gene3D" id="4.10.810.10">
    <property type="entry name" value="Virus Scaffolding Protein, Chain A"/>
    <property type="match status" value="1"/>
</dbReference>
<evidence type="ECO:0000313" key="2">
    <source>
        <dbReference type="Proteomes" id="UP000075806"/>
    </source>
</evidence>
<accession>A0A161PGJ0</accession>
<dbReference type="Proteomes" id="UP000075806">
    <property type="component" value="Unassembled WGS sequence"/>
</dbReference>
<dbReference type="InterPro" id="IPR027393">
    <property type="entry name" value="Virus_scaffolding_prot_C"/>
</dbReference>
<dbReference type="RefSeq" id="WP_061948617.1">
    <property type="nucleotide sequence ID" value="NZ_LTAO01000012.1"/>
</dbReference>
<dbReference type="OrthoDB" id="2878915at2"/>